<gene>
    <name evidence="3" type="ORF">NO2_0566</name>
</gene>
<dbReference type="SUPFAM" id="SSF52540">
    <property type="entry name" value="P-loop containing nucleoside triphosphate hydrolases"/>
    <property type="match status" value="1"/>
</dbReference>
<dbReference type="Pfam" id="PF13635">
    <property type="entry name" value="DUF4143"/>
    <property type="match status" value="1"/>
</dbReference>
<keyword evidence="4" id="KW-1185">Reference proteome</keyword>
<protein>
    <submittedName>
        <fullName evidence="3">AAA family ATPase</fullName>
    </submittedName>
</protein>
<evidence type="ECO:0000313" key="4">
    <source>
        <dbReference type="Proteomes" id="UP000275925"/>
    </source>
</evidence>
<dbReference type="InterPro" id="IPR036388">
    <property type="entry name" value="WH-like_DNA-bd_sf"/>
</dbReference>
<dbReference type="Proteomes" id="UP000275925">
    <property type="component" value="Unassembled WGS sequence"/>
</dbReference>
<organism evidence="3 4">
    <name type="scientific">Candidatus Termititenax persephonae</name>
    <dbReference type="NCBI Taxonomy" id="2218525"/>
    <lineage>
        <taxon>Bacteria</taxon>
        <taxon>Bacillati</taxon>
        <taxon>Candidatus Margulisiibacteriota</taxon>
        <taxon>Candidatus Termititenacia</taxon>
        <taxon>Candidatus Termititenacales</taxon>
        <taxon>Candidatus Termititenacaceae</taxon>
        <taxon>Candidatus Termititenax</taxon>
    </lineage>
</organism>
<dbReference type="Gene3D" id="1.10.10.10">
    <property type="entry name" value="Winged helix-like DNA-binding domain superfamily/Winged helix DNA-binding domain"/>
    <property type="match status" value="1"/>
</dbReference>
<proteinExistence type="predicted"/>
<dbReference type="SUPFAM" id="SSF46785">
    <property type="entry name" value="Winged helix' DNA-binding domain"/>
    <property type="match status" value="1"/>
</dbReference>
<evidence type="ECO:0000256" key="1">
    <source>
        <dbReference type="ARBA" id="ARBA00023125"/>
    </source>
</evidence>
<accession>A0A388THZ4</accession>
<dbReference type="InterPro" id="IPR025420">
    <property type="entry name" value="DUF4143"/>
</dbReference>
<reference evidence="3 4" key="1">
    <citation type="journal article" date="2019" name="ISME J.">
        <title>Genome analyses of uncultured TG2/ZB3 bacteria in 'Margulisbacteria' specifically attached to ectosymbiotic spirochetes of protists in the termite gut.</title>
        <authorList>
            <person name="Utami Y.D."/>
            <person name="Kuwahara H."/>
            <person name="Igai K."/>
            <person name="Murakami T."/>
            <person name="Sugaya K."/>
            <person name="Morikawa T."/>
            <person name="Nagura Y."/>
            <person name="Yuki M."/>
            <person name="Deevong P."/>
            <person name="Inoue T."/>
            <person name="Kihara K."/>
            <person name="Lo N."/>
            <person name="Yamada A."/>
            <person name="Ohkuma M."/>
            <person name="Hongoh Y."/>
        </authorList>
    </citation>
    <scope>NUCLEOTIDE SEQUENCE [LARGE SCALE GENOMIC DNA]</scope>
    <source>
        <strain evidence="3">NkOx7-02</strain>
    </source>
</reference>
<dbReference type="AlphaFoldDB" id="A0A388THZ4"/>
<dbReference type="Pfam" id="PF13173">
    <property type="entry name" value="AAA_14"/>
    <property type="match status" value="1"/>
</dbReference>
<dbReference type="PANTHER" id="PTHR43566:SF1">
    <property type="entry name" value="AAA+ ATPASE DOMAIN-CONTAINING PROTEIN"/>
    <property type="match status" value="1"/>
</dbReference>
<dbReference type="InterPro" id="IPR003593">
    <property type="entry name" value="AAA+_ATPase"/>
</dbReference>
<sequence length="378" mass="43669">MIVRSIKKQIDKALYKGKVVIIYGARRTGKTTLVKAILKEQEQSGKKNYYINCELLDAKRSLETTNEKLLKNYLGNNDIVVLDEAQNIENIGLVLKIMVDTYPQIQIIATGSSSFDLAGKISEPLTGRNRAFILYPFSVLEIQNNAGFHETSAQLSRALIYGMYPSVYSLPDQEAKLELMEIASSYLYKDILTFEQIKNSKVLVELLALLALQVGNEVSYTEIAQKLGVSNHTVKKYIDLLEKCFVVFSLRSFSRNLRNEINKSQKIYFYDLGIRNAIIQNFNKLSLRTDLGALWENFCIIERLKYNQDREIFANKYFWRMYSGPEIDYIEERDGQLACYEFKYSSGARVKRPTLFLEKYKPKSFTAVNSDNWFEFML</sequence>
<evidence type="ECO:0000313" key="3">
    <source>
        <dbReference type="EMBL" id="GBR75941.1"/>
    </source>
</evidence>
<dbReference type="InterPro" id="IPR036390">
    <property type="entry name" value="WH_DNA-bd_sf"/>
</dbReference>
<dbReference type="CDD" id="cd00009">
    <property type="entry name" value="AAA"/>
    <property type="match status" value="1"/>
</dbReference>
<comment type="caution">
    <text evidence="3">The sequence shown here is derived from an EMBL/GenBank/DDBJ whole genome shotgun (WGS) entry which is preliminary data.</text>
</comment>
<evidence type="ECO:0000259" key="2">
    <source>
        <dbReference type="SMART" id="SM00382"/>
    </source>
</evidence>
<feature type="domain" description="AAA+ ATPase" evidence="2">
    <location>
        <begin position="16"/>
        <end position="137"/>
    </location>
</feature>
<dbReference type="SMART" id="SM00382">
    <property type="entry name" value="AAA"/>
    <property type="match status" value="1"/>
</dbReference>
<name>A0A388THZ4_9BACT</name>
<dbReference type="InterPro" id="IPR041682">
    <property type="entry name" value="AAA_14"/>
</dbReference>
<dbReference type="EMBL" id="BGZO01000011">
    <property type="protein sequence ID" value="GBR75941.1"/>
    <property type="molecule type" value="Genomic_DNA"/>
</dbReference>
<dbReference type="InterPro" id="IPR027417">
    <property type="entry name" value="P-loop_NTPase"/>
</dbReference>
<keyword evidence="1" id="KW-0238">DNA-binding</keyword>
<dbReference type="GO" id="GO:0003677">
    <property type="term" value="F:DNA binding"/>
    <property type="evidence" value="ECO:0007669"/>
    <property type="project" value="UniProtKB-KW"/>
</dbReference>
<dbReference type="PANTHER" id="PTHR43566">
    <property type="entry name" value="CONSERVED PROTEIN"/>
    <property type="match status" value="1"/>
</dbReference>
<dbReference type="Gene3D" id="3.40.50.300">
    <property type="entry name" value="P-loop containing nucleotide triphosphate hydrolases"/>
    <property type="match status" value="1"/>
</dbReference>